<sequence length="136" mass="15315">MGAQLNLERLIFSSGSRRRHRERWAAKRLFCASPSLRTDNSTRLHRVTIGQLTVLHCNSLSGKSPMGPITDAVFNHFFPPVVFFALFFPLDSFIPNSTLLSSLLYSSRLVTGDSAICYVLSRSVNWDDSCLEIQHP</sequence>
<keyword evidence="2" id="KW-1185">Reference proteome</keyword>
<evidence type="ECO:0000313" key="2">
    <source>
        <dbReference type="Proteomes" id="UP001605036"/>
    </source>
</evidence>
<dbReference type="Proteomes" id="UP001605036">
    <property type="component" value="Unassembled WGS sequence"/>
</dbReference>
<accession>A0ABD1XKE7</accession>
<dbReference type="AlphaFoldDB" id="A0ABD1XKE7"/>
<reference evidence="1 2" key="1">
    <citation type="submission" date="2024-09" db="EMBL/GenBank/DDBJ databases">
        <title>Chromosome-scale assembly of Riccia fluitans.</title>
        <authorList>
            <person name="Paukszto L."/>
            <person name="Sawicki J."/>
            <person name="Karawczyk K."/>
            <person name="Piernik-Szablinska J."/>
            <person name="Szczecinska M."/>
            <person name="Mazdziarz M."/>
        </authorList>
    </citation>
    <scope>NUCLEOTIDE SEQUENCE [LARGE SCALE GENOMIC DNA]</scope>
    <source>
        <strain evidence="1">Rf_01</strain>
        <tissue evidence="1">Aerial parts of the thallus</tissue>
    </source>
</reference>
<evidence type="ECO:0000313" key="1">
    <source>
        <dbReference type="EMBL" id="KAL2609429.1"/>
    </source>
</evidence>
<organism evidence="1 2">
    <name type="scientific">Riccia fluitans</name>
    <dbReference type="NCBI Taxonomy" id="41844"/>
    <lineage>
        <taxon>Eukaryota</taxon>
        <taxon>Viridiplantae</taxon>
        <taxon>Streptophyta</taxon>
        <taxon>Embryophyta</taxon>
        <taxon>Marchantiophyta</taxon>
        <taxon>Marchantiopsida</taxon>
        <taxon>Marchantiidae</taxon>
        <taxon>Marchantiales</taxon>
        <taxon>Ricciaceae</taxon>
        <taxon>Riccia</taxon>
    </lineage>
</organism>
<protein>
    <submittedName>
        <fullName evidence="1">Uncharacterized protein</fullName>
    </submittedName>
</protein>
<comment type="caution">
    <text evidence="1">The sequence shown here is derived from an EMBL/GenBank/DDBJ whole genome shotgun (WGS) entry which is preliminary data.</text>
</comment>
<dbReference type="EMBL" id="JBHFFA010000008">
    <property type="protein sequence ID" value="KAL2609429.1"/>
    <property type="molecule type" value="Genomic_DNA"/>
</dbReference>
<proteinExistence type="predicted"/>
<name>A0ABD1XKE7_9MARC</name>
<gene>
    <name evidence="1" type="ORF">R1flu_028002</name>
</gene>